<sequence length="502" mass="56852">MVNYEDCKLNELKKFVSQGKIFVELPHQKLRKTEKLEMRHHVRALKLADQSPYLPSFIGLAVEVKDLIYEELLGDLDTAASNLGILSVNKEIHREASDVLWRRNTFKITVGNQGIFTHGHRQECFAPLRPSALFKPSWPVFIRKVRTLRIVFAVNTVRCGWPGYARTVHLHSTTRVPAEEQLVLLNHLLFSLSSFLSGSNDLRTVRLDLSLNEKNTWKLHPVVGNLNLLRTCIRPLSMLQMLREISVDGARSTVVNQNAFDPDEAALRPGVILSSWMHIYAAAKYCHNMRRVVHRMSSTFPDSPQWQNLVDISDAYASFNEVLPGDMSPPPWRTDRALSRFSKFVSRDVETALQLHIDEMRAGLRLFRQRPHDIEVLDEQITKASDKLTEGIATNVQFLEDLVGALAALVGTSRTEILHNQVRSLKHEKVNGQGYNWWVDMPTRFRKGIAGLTPALAHPALRKGVALHAHDLSARKTRPTRLVLPPISPQPIGGTRNDQSST</sequence>
<evidence type="ECO:0000256" key="1">
    <source>
        <dbReference type="SAM" id="MobiDB-lite"/>
    </source>
</evidence>
<protein>
    <submittedName>
        <fullName evidence="2">Uncharacterized protein</fullName>
    </submittedName>
</protein>
<name>A0A1Y6LKV6_ZYMTR</name>
<feature type="region of interest" description="Disordered" evidence="1">
    <location>
        <begin position="482"/>
        <end position="502"/>
    </location>
</feature>
<dbReference type="EMBL" id="LT882681">
    <property type="protein sequence ID" value="SMY25094.1"/>
    <property type="molecule type" value="Genomic_DNA"/>
</dbReference>
<proteinExistence type="predicted"/>
<gene>
    <name evidence="2" type="ORF">ZT1A5_G6536</name>
</gene>
<evidence type="ECO:0000313" key="2">
    <source>
        <dbReference type="EMBL" id="SMY25094.1"/>
    </source>
</evidence>
<dbReference type="Proteomes" id="UP000215453">
    <property type="component" value="Chromosome 6"/>
</dbReference>
<dbReference type="AlphaFoldDB" id="A0A1Y6LKV6"/>
<reference evidence="2 3" key="1">
    <citation type="submission" date="2016-10" db="EMBL/GenBank/DDBJ databases">
        <authorList>
            <person name="Varghese N."/>
        </authorList>
    </citation>
    <scope>NUCLEOTIDE SEQUENCE [LARGE SCALE GENOMIC DNA]</scope>
</reference>
<organism evidence="2 3">
    <name type="scientific">Zymoseptoria tritici ST99CH_1A5</name>
    <dbReference type="NCBI Taxonomy" id="1276529"/>
    <lineage>
        <taxon>Eukaryota</taxon>
        <taxon>Fungi</taxon>
        <taxon>Dikarya</taxon>
        <taxon>Ascomycota</taxon>
        <taxon>Pezizomycotina</taxon>
        <taxon>Dothideomycetes</taxon>
        <taxon>Dothideomycetidae</taxon>
        <taxon>Mycosphaerellales</taxon>
        <taxon>Mycosphaerellaceae</taxon>
        <taxon>Zymoseptoria</taxon>
    </lineage>
</organism>
<accession>A0A1Y6LKV6</accession>
<evidence type="ECO:0000313" key="3">
    <source>
        <dbReference type="Proteomes" id="UP000215453"/>
    </source>
</evidence>